<dbReference type="Proteomes" id="UP001165960">
    <property type="component" value="Unassembled WGS sequence"/>
</dbReference>
<name>A0ACC2TN07_9FUNG</name>
<reference evidence="1" key="1">
    <citation type="submission" date="2022-04" db="EMBL/GenBank/DDBJ databases">
        <title>Genome of the entomopathogenic fungus Entomophthora muscae.</title>
        <authorList>
            <person name="Elya C."/>
            <person name="Lovett B.R."/>
            <person name="Lee E."/>
            <person name="Macias A.M."/>
            <person name="Hajek A.E."/>
            <person name="De Bivort B.L."/>
            <person name="Kasson M.T."/>
            <person name="De Fine Licht H.H."/>
            <person name="Stajich J.E."/>
        </authorList>
    </citation>
    <scope>NUCLEOTIDE SEQUENCE</scope>
    <source>
        <strain evidence="1">Berkeley</strain>
    </source>
</reference>
<organism evidence="1 2">
    <name type="scientific">Entomophthora muscae</name>
    <dbReference type="NCBI Taxonomy" id="34485"/>
    <lineage>
        <taxon>Eukaryota</taxon>
        <taxon>Fungi</taxon>
        <taxon>Fungi incertae sedis</taxon>
        <taxon>Zoopagomycota</taxon>
        <taxon>Entomophthoromycotina</taxon>
        <taxon>Entomophthoromycetes</taxon>
        <taxon>Entomophthorales</taxon>
        <taxon>Entomophthoraceae</taxon>
        <taxon>Entomophthora</taxon>
    </lineage>
</organism>
<protein>
    <submittedName>
        <fullName evidence="1">Uncharacterized protein</fullName>
    </submittedName>
</protein>
<proteinExistence type="predicted"/>
<accession>A0ACC2TN07</accession>
<evidence type="ECO:0000313" key="1">
    <source>
        <dbReference type="EMBL" id="KAJ9075965.1"/>
    </source>
</evidence>
<dbReference type="EMBL" id="QTSX02002343">
    <property type="protein sequence ID" value="KAJ9075965.1"/>
    <property type="molecule type" value="Genomic_DNA"/>
</dbReference>
<comment type="caution">
    <text evidence="1">The sequence shown here is derived from an EMBL/GenBank/DDBJ whole genome shotgun (WGS) entry which is preliminary data.</text>
</comment>
<evidence type="ECO:0000313" key="2">
    <source>
        <dbReference type="Proteomes" id="UP001165960"/>
    </source>
</evidence>
<sequence length="125" mass="13675">MIPSEAVKLDPSPPSPGPLPVTDSSCPILALLKNPEPSPTSLEEQVLLAQPLSPEYPRLIKLAASNGNTTPQDYQENTGILLHMGKWWVPEAPLRQEVIKEHHESLALGHLGKTKTIELICHSYS</sequence>
<gene>
    <name evidence="1" type="ORF">DSO57_1030694</name>
</gene>
<keyword evidence="2" id="KW-1185">Reference proteome</keyword>